<evidence type="ECO:0000313" key="1">
    <source>
        <dbReference type="EMBL" id="MEQ2564217.1"/>
    </source>
</evidence>
<organism evidence="1 2">
    <name type="scientific">Ventrimonas faecis</name>
    <dbReference type="NCBI Taxonomy" id="3133170"/>
    <lineage>
        <taxon>Bacteria</taxon>
        <taxon>Bacillati</taxon>
        <taxon>Bacillota</taxon>
        <taxon>Clostridia</taxon>
        <taxon>Lachnospirales</taxon>
        <taxon>Lachnospiraceae</taxon>
        <taxon>Ventrimonas</taxon>
    </lineage>
</organism>
<dbReference type="InterPro" id="IPR036689">
    <property type="entry name" value="ESAT-6-like_sf"/>
</dbReference>
<proteinExistence type="predicted"/>
<keyword evidence="2" id="KW-1185">Reference proteome</keyword>
<comment type="caution">
    <text evidence="1">The sequence shown here is derived from an EMBL/GenBank/DDBJ whole genome shotgun (WGS) entry which is preliminary data.</text>
</comment>
<sequence>MAGDGTSRVNTEELLRAVGEITSIKKSVAANTDAAYAHFRKLQDSYAGESADDIYAVAGQLKKSSGAIITMLGNYEKVLKELAGVYEDTEKTVSRNAGKLKFGGMR</sequence>
<gene>
    <name evidence="1" type="ORF">WMO41_13770</name>
</gene>
<dbReference type="EMBL" id="JBBMFJ010000035">
    <property type="protein sequence ID" value="MEQ2564217.1"/>
    <property type="molecule type" value="Genomic_DNA"/>
</dbReference>
<dbReference type="Gene3D" id="1.10.287.1060">
    <property type="entry name" value="ESAT-6-like"/>
    <property type="match status" value="1"/>
</dbReference>
<dbReference type="SUPFAM" id="SSF140453">
    <property type="entry name" value="EsxAB dimer-like"/>
    <property type="match status" value="1"/>
</dbReference>
<reference evidence="1 2" key="1">
    <citation type="submission" date="2024-03" db="EMBL/GenBank/DDBJ databases">
        <title>Human intestinal bacterial collection.</title>
        <authorList>
            <person name="Pauvert C."/>
            <person name="Hitch T.C.A."/>
            <person name="Clavel T."/>
        </authorList>
    </citation>
    <scope>NUCLEOTIDE SEQUENCE [LARGE SCALE GENOMIC DNA]</scope>
    <source>
        <strain evidence="1 2">CLA-AP-H27</strain>
    </source>
</reference>
<evidence type="ECO:0000313" key="2">
    <source>
        <dbReference type="Proteomes" id="UP001437460"/>
    </source>
</evidence>
<protein>
    <submittedName>
        <fullName evidence="1">WXG100 family type VII secretion target</fullName>
    </submittedName>
</protein>
<dbReference type="Pfam" id="PF06013">
    <property type="entry name" value="WXG100"/>
    <property type="match status" value="1"/>
</dbReference>
<dbReference type="Proteomes" id="UP001437460">
    <property type="component" value="Unassembled WGS sequence"/>
</dbReference>
<accession>A0ABV1HPG6</accession>
<dbReference type="RefSeq" id="WP_177295043.1">
    <property type="nucleotide sequence ID" value="NZ_JBBMFJ010000035.1"/>
</dbReference>
<name>A0ABV1HPG6_9FIRM</name>
<dbReference type="InterPro" id="IPR010310">
    <property type="entry name" value="T7SS_ESAT-6-like"/>
</dbReference>